<dbReference type="RefSeq" id="WP_091832350.1">
    <property type="nucleotide sequence ID" value="NZ_FPAA01000001.1"/>
</dbReference>
<dbReference type="Pfam" id="PF05163">
    <property type="entry name" value="DinB"/>
    <property type="match status" value="1"/>
</dbReference>
<organism evidence="3 4">
    <name type="scientific">Marininema halotolerans</name>
    <dbReference type="NCBI Taxonomy" id="1155944"/>
    <lineage>
        <taxon>Bacteria</taxon>
        <taxon>Bacillati</taxon>
        <taxon>Bacillota</taxon>
        <taxon>Bacilli</taxon>
        <taxon>Bacillales</taxon>
        <taxon>Thermoactinomycetaceae</taxon>
        <taxon>Marininema</taxon>
    </lineage>
</organism>
<dbReference type="EMBL" id="FPAA01000001">
    <property type="protein sequence ID" value="SFS31541.1"/>
    <property type="molecule type" value="Genomic_DNA"/>
</dbReference>
<dbReference type="Gene3D" id="1.20.120.450">
    <property type="entry name" value="dinb family like domain"/>
    <property type="match status" value="1"/>
</dbReference>
<evidence type="ECO:0000313" key="4">
    <source>
        <dbReference type="Proteomes" id="UP000198660"/>
    </source>
</evidence>
<keyword evidence="2" id="KW-0479">Metal-binding</keyword>
<dbReference type="OrthoDB" id="9798830at2"/>
<dbReference type="InterPro" id="IPR007837">
    <property type="entry name" value="DinB"/>
</dbReference>
<dbReference type="AlphaFoldDB" id="A0A1I6NUD6"/>
<evidence type="ECO:0000256" key="2">
    <source>
        <dbReference type="ARBA" id="ARBA00022723"/>
    </source>
</evidence>
<name>A0A1I6NUD6_9BACL</name>
<sequence length="163" mass="18534">MSDTAISSALVQSLKGERGHLPIHKALPDISWELAGKTLERQPHTIYELLSHMNYWQAFLLRVAQDEKPQLPSHVMESWPSEKNAVSETVWKELIDSFLKGVDQAIDIAKGDQLHQPLAIRPEETRIHTLRNIASHNSYHLGQIVFIRRLFSEWPPPSGGYPA</sequence>
<proteinExistence type="inferred from homology"/>
<keyword evidence="4" id="KW-1185">Reference proteome</keyword>
<evidence type="ECO:0000313" key="3">
    <source>
        <dbReference type="EMBL" id="SFS31541.1"/>
    </source>
</evidence>
<protein>
    <submittedName>
        <fullName evidence="3">Uncharacterized damage-inducible protein DinB (Forms a four-helix bundle)</fullName>
    </submittedName>
</protein>
<dbReference type="Proteomes" id="UP000198660">
    <property type="component" value="Unassembled WGS sequence"/>
</dbReference>
<dbReference type="InterPro" id="IPR034660">
    <property type="entry name" value="DinB/YfiT-like"/>
</dbReference>
<gene>
    <name evidence="3" type="ORF">SAMN05444972_101141</name>
</gene>
<evidence type="ECO:0000256" key="1">
    <source>
        <dbReference type="ARBA" id="ARBA00008635"/>
    </source>
</evidence>
<accession>A0A1I6NUD6</accession>
<dbReference type="SUPFAM" id="SSF109854">
    <property type="entry name" value="DinB/YfiT-like putative metalloenzymes"/>
    <property type="match status" value="1"/>
</dbReference>
<comment type="similarity">
    <text evidence="1">Belongs to the DinB family.</text>
</comment>
<dbReference type="GO" id="GO:0046872">
    <property type="term" value="F:metal ion binding"/>
    <property type="evidence" value="ECO:0007669"/>
    <property type="project" value="UniProtKB-KW"/>
</dbReference>
<reference evidence="4" key="1">
    <citation type="submission" date="2016-10" db="EMBL/GenBank/DDBJ databases">
        <authorList>
            <person name="Varghese N."/>
            <person name="Submissions S."/>
        </authorList>
    </citation>
    <scope>NUCLEOTIDE SEQUENCE [LARGE SCALE GENOMIC DNA]</scope>
    <source>
        <strain evidence="4">DSM 45789</strain>
    </source>
</reference>